<dbReference type="EMBL" id="CADEAL010000892">
    <property type="protein sequence ID" value="CAB1426554.1"/>
    <property type="molecule type" value="Genomic_DNA"/>
</dbReference>
<evidence type="ECO:0000313" key="3">
    <source>
        <dbReference type="Proteomes" id="UP001153269"/>
    </source>
</evidence>
<dbReference type="Proteomes" id="UP001153269">
    <property type="component" value="Unassembled WGS sequence"/>
</dbReference>
<evidence type="ECO:0000313" key="2">
    <source>
        <dbReference type="EMBL" id="CAB1426554.1"/>
    </source>
</evidence>
<gene>
    <name evidence="2" type="ORF">PLEPLA_LOCUS14490</name>
</gene>
<protein>
    <submittedName>
        <fullName evidence="2">Uncharacterized protein</fullName>
    </submittedName>
</protein>
<sequence length="139" mass="15590">MFLAHVVWTHESLNFGLNSVSKLPVVSEQPVETSSLLKRSTPLFHESSQRRMGVQLTLSSHITFMEERCSFQLISPRKPPRNPSSTNLQAATPCPAGELETAAEMHRPTEPPRQEPQNQQDHFTELQTAQQPLSLSMDG</sequence>
<feature type="region of interest" description="Disordered" evidence="1">
    <location>
        <begin position="73"/>
        <end position="139"/>
    </location>
</feature>
<organism evidence="2 3">
    <name type="scientific">Pleuronectes platessa</name>
    <name type="common">European plaice</name>
    <dbReference type="NCBI Taxonomy" id="8262"/>
    <lineage>
        <taxon>Eukaryota</taxon>
        <taxon>Metazoa</taxon>
        <taxon>Chordata</taxon>
        <taxon>Craniata</taxon>
        <taxon>Vertebrata</taxon>
        <taxon>Euteleostomi</taxon>
        <taxon>Actinopterygii</taxon>
        <taxon>Neopterygii</taxon>
        <taxon>Teleostei</taxon>
        <taxon>Neoteleostei</taxon>
        <taxon>Acanthomorphata</taxon>
        <taxon>Carangaria</taxon>
        <taxon>Pleuronectiformes</taxon>
        <taxon>Pleuronectoidei</taxon>
        <taxon>Pleuronectidae</taxon>
        <taxon>Pleuronectes</taxon>
    </lineage>
</organism>
<feature type="compositionally biased region" description="Polar residues" evidence="1">
    <location>
        <begin position="115"/>
        <end position="139"/>
    </location>
</feature>
<name>A0A9N7UA81_PLEPL</name>
<accession>A0A9N7UA81</accession>
<evidence type="ECO:0000256" key="1">
    <source>
        <dbReference type="SAM" id="MobiDB-lite"/>
    </source>
</evidence>
<dbReference type="AlphaFoldDB" id="A0A9N7UA81"/>
<reference evidence="2" key="1">
    <citation type="submission" date="2020-03" db="EMBL/GenBank/DDBJ databases">
        <authorList>
            <person name="Weist P."/>
        </authorList>
    </citation>
    <scope>NUCLEOTIDE SEQUENCE</scope>
</reference>
<proteinExistence type="predicted"/>
<comment type="caution">
    <text evidence="2">The sequence shown here is derived from an EMBL/GenBank/DDBJ whole genome shotgun (WGS) entry which is preliminary data.</text>
</comment>
<keyword evidence="3" id="KW-1185">Reference proteome</keyword>
<feature type="compositionally biased region" description="Basic and acidic residues" evidence="1">
    <location>
        <begin position="103"/>
        <end position="113"/>
    </location>
</feature>